<comment type="caution">
    <text evidence="1">The sequence shown here is derived from an EMBL/GenBank/DDBJ whole genome shotgun (WGS) entry which is preliminary data.</text>
</comment>
<sequence length="160" mass="17762">MHFYRPAYILLSLVAVVYSAPFDATSDGSQSISRTKLSSRGLPQSGYVDYSSSNATTETNHVGGAQTTVYEVRFTSPEAQPRRHGGARQHRASRQPRPSQQQVVQQRLASHLGVTLEQISLGDTLPFEDPTGSYIFWYRERGSDGLWVNDSLSNDPDRGE</sequence>
<evidence type="ECO:0000313" key="2">
    <source>
        <dbReference type="Proteomes" id="UP001163835"/>
    </source>
</evidence>
<keyword evidence="2" id="KW-1185">Reference proteome</keyword>
<name>A0ACC1TSN3_9AGAR</name>
<proteinExistence type="predicted"/>
<accession>A0ACC1TSN3</accession>
<dbReference type="EMBL" id="MU795291">
    <property type="protein sequence ID" value="KAJ3807601.1"/>
    <property type="molecule type" value="Genomic_DNA"/>
</dbReference>
<reference evidence="1" key="1">
    <citation type="submission" date="2022-09" db="EMBL/GenBank/DDBJ databases">
        <title>A Global Phylogenomic Analysis of the Shiitake Genus Lentinula.</title>
        <authorList>
            <consortium name="DOE Joint Genome Institute"/>
            <person name="Sierra-Patev S."/>
            <person name="Min B."/>
            <person name="Naranjo-Ortiz M."/>
            <person name="Looney B."/>
            <person name="Konkel Z."/>
            <person name="Slot J.C."/>
            <person name="Sakamoto Y."/>
            <person name="Steenwyk J.L."/>
            <person name="Rokas A."/>
            <person name="Carro J."/>
            <person name="Camarero S."/>
            <person name="Ferreira P."/>
            <person name="Molpeceres G."/>
            <person name="Ruiz-Duenas F.J."/>
            <person name="Serrano A."/>
            <person name="Henrissat B."/>
            <person name="Drula E."/>
            <person name="Hughes K.W."/>
            <person name="Mata J.L."/>
            <person name="Ishikawa N.K."/>
            <person name="Vargas-Isla R."/>
            <person name="Ushijima S."/>
            <person name="Smith C.A."/>
            <person name="Ahrendt S."/>
            <person name="Andreopoulos W."/>
            <person name="He G."/>
            <person name="Labutti K."/>
            <person name="Lipzen A."/>
            <person name="Ng V."/>
            <person name="Riley R."/>
            <person name="Sandor L."/>
            <person name="Barry K."/>
            <person name="Martinez A.T."/>
            <person name="Xiao Y."/>
            <person name="Gibbons J.G."/>
            <person name="Terashima K."/>
            <person name="Grigoriev I.V."/>
            <person name="Hibbett D.S."/>
        </authorList>
    </citation>
    <scope>NUCLEOTIDE SEQUENCE</scope>
    <source>
        <strain evidence="1">TMI1499</strain>
    </source>
</reference>
<evidence type="ECO:0000313" key="1">
    <source>
        <dbReference type="EMBL" id="KAJ3807601.1"/>
    </source>
</evidence>
<gene>
    <name evidence="1" type="ORF">F5876DRAFT_79562</name>
</gene>
<protein>
    <submittedName>
        <fullName evidence="1">Uncharacterized protein</fullName>
    </submittedName>
</protein>
<organism evidence="1 2">
    <name type="scientific">Lentinula aff. lateritia</name>
    <dbReference type="NCBI Taxonomy" id="2804960"/>
    <lineage>
        <taxon>Eukaryota</taxon>
        <taxon>Fungi</taxon>
        <taxon>Dikarya</taxon>
        <taxon>Basidiomycota</taxon>
        <taxon>Agaricomycotina</taxon>
        <taxon>Agaricomycetes</taxon>
        <taxon>Agaricomycetidae</taxon>
        <taxon>Agaricales</taxon>
        <taxon>Marasmiineae</taxon>
        <taxon>Omphalotaceae</taxon>
        <taxon>Lentinula</taxon>
    </lineage>
</organism>
<dbReference type="Proteomes" id="UP001163835">
    <property type="component" value="Unassembled WGS sequence"/>
</dbReference>